<feature type="compositionally biased region" description="Polar residues" evidence="1">
    <location>
        <begin position="324"/>
        <end position="381"/>
    </location>
</feature>
<evidence type="ECO:0000313" key="4">
    <source>
        <dbReference type="EMBL" id="KAK7090522.1"/>
    </source>
</evidence>
<dbReference type="Gene3D" id="3.30.70.960">
    <property type="entry name" value="SEA domain"/>
    <property type="match status" value="1"/>
</dbReference>
<keyword evidence="2" id="KW-0812">Transmembrane</keyword>
<keyword evidence="2" id="KW-0472">Membrane</keyword>
<gene>
    <name evidence="4" type="ORF">V1264_010306</name>
</gene>
<dbReference type="SMART" id="SM00200">
    <property type="entry name" value="SEA"/>
    <property type="match status" value="1"/>
</dbReference>
<dbReference type="SUPFAM" id="SSF82671">
    <property type="entry name" value="SEA domain"/>
    <property type="match status" value="1"/>
</dbReference>
<dbReference type="Pfam" id="PF01390">
    <property type="entry name" value="SEA"/>
    <property type="match status" value="1"/>
</dbReference>
<accession>A0AAN9AP68</accession>
<feature type="domain" description="SEA" evidence="3">
    <location>
        <begin position="170"/>
        <end position="289"/>
    </location>
</feature>
<name>A0AAN9AP68_9CAEN</name>
<evidence type="ECO:0000256" key="2">
    <source>
        <dbReference type="SAM" id="Phobius"/>
    </source>
</evidence>
<evidence type="ECO:0000259" key="3">
    <source>
        <dbReference type="PROSITE" id="PS50024"/>
    </source>
</evidence>
<evidence type="ECO:0000256" key="1">
    <source>
        <dbReference type="SAM" id="MobiDB-lite"/>
    </source>
</evidence>
<keyword evidence="2" id="KW-1133">Transmembrane helix</keyword>
<dbReference type="InterPro" id="IPR036364">
    <property type="entry name" value="SEA_dom_sf"/>
</dbReference>
<feature type="compositionally biased region" description="Low complexity" evidence="1">
    <location>
        <begin position="389"/>
        <end position="466"/>
    </location>
</feature>
<feature type="compositionally biased region" description="Polar residues" evidence="1">
    <location>
        <begin position="90"/>
        <end position="126"/>
    </location>
</feature>
<feature type="compositionally biased region" description="Polar residues" evidence="1">
    <location>
        <begin position="488"/>
        <end position="518"/>
    </location>
</feature>
<feature type="region of interest" description="Disordered" evidence="1">
    <location>
        <begin position="90"/>
        <end position="129"/>
    </location>
</feature>
<feature type="compositionally biased region" description="Low complexity" evidence="1">
    <location>
        <begin position="308"/>
        <end position="322"/>
    </location>
</feature>
<protein>
    <recommendedName>
        <fullName evidence="3">SEA domain-containing protein</fullName>
    </recommendedName>
</protein>
<feature type="compositionally biased region" description="Low complexity" evidence="1">
    <location>
        <begin position="519"/>
        <end position="546"/>
    </location>
</feature>
<comment type="caution">
    <text evidence="4">The sequence shown here is derived from an EMBL/GenBank/DDBJ whole genome shotgun (WGS) entry which is preliminary data.</text>
</comment>
<dbReference type="InterPro" id="IPR000082">
    <property type="entry name" value="SEA_dom"/>
</dbReference>
<dbReference type="PROSITE" id="PS50024">
    <property type="entry name" value="SEA"/>
    <property type="match status" value="1"/>
</dbReference>
<dbReference type="AlphaFoldDB" id="A0AAN9AP68"/>
<keyword evidence="5" id="KW-1185">Reference proteome</keyword>
<organism evidence="4 5">
    <name type="scientific">Littorina saxatilis</name>
    <dbReference type="NCBI Taxonomy" id="31220"/>
    <lineage>
        <taxon>Eukaryota</taxon>
        <taxon>Metazoa</taxon>
        <taxon>Spiralia</taxon>
        <taxon>Lophotrochozoa</taxon>
        <taxon>Mollusca</taxon>
        <taxon>Gastropoda</taxon>
        <taxon>Caenogastropoda</taxon>
        <taxon>Littorinimorpha</taxon>
        <taxon>Littorinoidea</taxon>
        <taxon>Littorinidae</taxon>
        <taxon>Littorina</taxon>
    </lineage>
</organism>
<reference evidence="4 5" key="1">
    <citation type="submission" date="2024-02" db="EMBL/GenBank/DDBJ databases">
        <title>Chromosome-scale genome assembly of the rough periwinkle Littorina saxatilis.</title>
        <authorList>
            <person name="De Jode A."/>
            <person name="Faria R."/>
            <person name="Formenti G."/>
            <person name="Sims Y."/>
            <person name="Smith T.P."/>
            <person name="Tracey A."/>
            <person name="Wood J.M.D."/>
            <person name="Zagrodzka Z.B."/>
            <person name="Johannesson K."/>
            <person name="Butlin R.K."/>
            <person name="Leder E.H."/>
        </authorList>
    </citation>
    <scope>NUCLEOTIDE SEQUENCE [LARGE SCALE GENOMIC DNA]</scope>
    <source>
        <strain evidence="4">Snail1</strain>
        <tissue evidence="4">Muscle</tissue>
    </source>
</reference>
<feature type="region of interest" description="Disordered" evidence="1">
    <location>
        <begin position="307"/>
        <end position="546"/>
    </location>
</feature>
<dbReference type="EMBL" id="JBAMIC010000024">
    <property type="protein sequence ID" value="KAK7090522.1"/>
    <property type="molecule type" value="Genomic_DNA"/>
</dbReference>
<feature type="compositionally biased region" description="Low complexity" evidence="1">
    <location>
        <begin position="477"/>
        <end position="487"/>
    </location>
</feature>
<sequence>MTTSSLTGSWTQTWVQQVSSGRFRNFVVPRTSLLRRLQSFSKTHGDNARMKGGKPVMAKEQQIYVHQAYNAPFDNVQFITAKAANFKPNSFDPSGYPNTQHPMDDSTASSIPETNESDTSGTSPSQSEERRGHVFRVFLGVFGCLTVLAVVGVAVYSKLAKDDIEGTRSRRYASEMSMTVTNQQFSEEFLNQSSPDFADFQTSFCSNMTVIFSKTTALGNYRGCSVVDLRNGSVVVDFTLYFIGTTAPSVVDIFTSLTKGSNSSVEGTITLTTGLEIAEKSVQVLKIVGDVPIDQFVVNVPVPPQPVARPTTTTDVPTTRITSLGENINSTSNTTDPTRDLFNTTDEGSTTTEPSFATDNGTTGSTNDANATQTSGSNSTEDPGRLTEDSSNSTDLSTDLPEDVTNSTTTSVENENSTVSSTTTTADSVNSSDNSTSPDPNEVSNYTTESTSNSTDDATTNSATSYISTTEPGDGFNSTNSSTQTSTDGLDNSQRTPDLESSNSTAENLNTTVHANNFSTPTPISSTTATSSSSSSTSSPPTDTNA</sequence>
<feature type="transmembrane region" description="Helical" evidence="2">
    <location>
        <begin position="134"/>
        <end position="156"/>
    </location>
</feature>
<dbReference type="Proteomes" id="UP001374579">
    <property type="component" value="Unassembled WGS sequence"/>
</dbReference>
<proteinExistence type="predicted"/>
<evidence type="ECO:0000313" key="5">
    <source>
        <dbReference type="Proteomes" id="UP001374579"/>
    </source>
</evidence>